<protein>
    <recommendedName>
        <fullName evidence="1">DUF302 domain-containing protein</fullName>
    </recommendedName>
</protein>
<dbReference type="PANTHER" id="PTHR38342">
    <property type="entry name" value="SLR5037 PROTEIN"/>
    <property type="match status" value="1"/>
</dbReference>
<keyword evidence="3" id="KW-1185">Reference proteome</keyword>
<feature type="domain" description="DUF302" evidence="1">
    <location>
        <begin position="47"/>
        <end position="107"/>
    </location>
</feature>
<organism evidence="2 3">
    <name type="scientific">Dictyobacter halimunensis</name>
    <dbReference type="NCBI Taxonomy" id="3026934"/>
    <lineage>
        <taxon>Bacteria</taxon>
        <taxon>Bacillati</taxon>
        <taxon>Chloroflexota</taxon>
        <taxon>Ktedonobacteria</taxon>
        <taxon>Ktedonobacterales</taxon>
        <taxon>Dictyobacteraceae</taxon>
        <taxon>Dictyobacter</taxon>
    </lineage>
</organism>
<proteinExistence type="predicted"/>
<dbReference type="Pfam" id="PF03625">
    <property type="entry name" value="DUF302"/>
    <property type="match status" value="1"/>
</dbReference>
<dbReference type="Proteomes" id="UP001344906">
    <property type="component" value="Unassembled WGS sequence"/>
</dbReference>
<dbReference type="CDD" id="cd14797">
    <property type="entry name" value="DUF302"/>
    <property type="match status" value="1"/>
</dbReference>
<gene>
    <name evidence="2" type="ORF">KDH_73670</name>
</gene>
<dbReference type="InterPro" id="IPR005180">
    <property type="entry name" value="DUF302"/>
</dbReference>
<dbReference type="RefSeq" id="WP_338257648.1">
    <property type="nucleotide sequence ID" value="NZ_BSRI01000002.1"/>
</dbReference>
<dbReference type="SUPFAM" id="SSF103247">
    <property type="entry name" value="TT1751-like"/>
    <property type="match status" value="1"/>
</dbReference>
<name>A0ABQ6G1Y4_9CHLR</name>
<evidence type="ECO:0000313" key="3">
    <source>
        <dbReference type="Proteomes" id="UP001344906"/>
    </source>
</evidence>
<dbReference type="InterPro" id="IPR035923">
    <property type="entry name" value="TT1751-like_sf"/>
</dbReference>
<evidence type="ECO:0000259" key="1">
    <source>
        <dbReference type="Pfam" id="PF03625"/>
    </source>
</evidence>
<comment type="caution">
    <text evidence="2">The sequence shown here is derived from an EMBL/GenBank/DDBJ whole genome shotgun (WGS) entry which is preliminary data.</text>
</comment>
<accession>A0ABQ6G1Y4</accession>
<reference evidence="2 3" key="1">
    <citation type="submission" date="2023-02" db="EMBL/GenBank/DDBJ databases">
        <title>Dictyobacter halimunensis sp. nov., a new member of the class Ktedonobacteria from forest soil in a geothermal area.</title>
        <authorList>
            <person name="Rachmania M.K."/>
            <person name="Ningsih F."/>
            <person name="Sakai Y."/>
            <person name="Yabe S."/>
            <person name="Yokota A."/>
            <person name="Sjamsuridzal W."/>
        </authorList>
    </citation>
    <scope>NUCLEOTIDE SEQUENCE [LARGE SCALE GENOMIC DNA]</scope>
    <source>
        <strain evidence="2 3">S3.2.2.5</strain>
    </source>
</reference>
<dbReference type="Gene3D" id="3.30.310.70">
    <property type="entry name" value="TT1751-like domain"/>
    <property type="match status" value="1"/>
</dbReference>
<dbReference type="PANTHER" id="PTHR38342:SF2">
    <property type="entry name" value="INNER MEMBRANE OR EXPORTED"/>
    <property type="match status" value="1"/>
</dbReference>
<sequence length="139" mass="15438">MSDLTKAKTPATVEGVITKASPYEIEETLERLEDTIRDHGLRQFTHINHSWEAQQVGLKMQEAHVIIFGDPKAGTSLMVASPLIALELPLKVLVWQSDHNHVWVSYPSVTYLATRYGVPQELITNIAGIDKLVDGVVHA</sequence>
<evidence type="ECO:0000313" key="2">
    <source>
        <dbReference type="EMBL" id="GLV60548.1"/>
    </source>
</evidence>
<dbReference type="EMBL" id="BSRI01000002">
    <property type="protein sequence ID" value="GLV60548.1"/>
    <property type="molecule type" value="Genomic_DNA"/>
</dbReference>